<feature type="compositionally biased region" description="Basic and acidic residues" evidence="2">
    <location>
        <begin position="43"/>
        <end position="69"/>
    </location>
</feature>
<sequence>MELARGIAGVHDVCMMIPENSVHKEPDHPLTVSTAMDLMADQKTRTEEERGKEMERKGGNKCSLVRDGEVLSEAPVSVRKLSIIPENEPDPGKADTDQASHDPQRPREKDSSTSLFTVNKYSRNSSSSDSLSTSSHQTDTGADCAGIVLNCLFCRFYDLFLMLPNSCDEATYCCCPSYRQYSSSVEAIPSNDCNCNFDFDCGLFDSCQETGEFLELAMELSEICYR</sequence>
<evidence type="ECO:0000313" key="3">
    <source>
        <dbReference type="Ensembl" id="ENSSTUP00000034833.1"/>
    </source>
</evidence>
<dbReference type="CTD" id="107986096"/>
<accession>A0A673YJL1</accession>
<gene>
    <name evidence="3" type="primary">MDFIC2</name>
    <name evidence="3" type="synonym">mdfic2</name>
</gene>
<dbReference type="PANTHER" id="PTHR15304">
    <property type="entry name" value="MYOD FAMILY INHIBITOR"/>
    <property type="match status" value="1"/>
</dbReference>
<organism evidence="3 4">
    <name type="scientific">Salmo trutta</name>
    <name type="common">Brown trout</name>
    <dbReference type="NCBI Taxonomy" id="8032"/>
    <lineage>
        <taxon>Eukaryota</taxon>
        <taxon>Metazoa</taxon>
        <taxon>Chordata</taxon>
        <taxon>Craniata</taxon>
        <taxon>Vertebrata</taxon>
        <taxon>Euteleostomi</taxon>
        <taxon>Actinopterygii</taxon>
        <taxon>Neopterygii</taxon>
        <taxon>Teleostei</taxon>
        <taxon>Protacanthopterygii</taxon>
        <taxon>Salmoniformes</taxon>
        <taxon>Salmonidae</taxon>
        <taxon>Salmoninae</taxon>
        <taxon>Salmo</taxon>
    </lineage>
</organism>
<reference evidence="3" key="2">
    <citation type="submission" date="2025-09" db="UniProtKB">
        <authorList>
            <consortium name="Ensembl"/>
        </authorList>
    </citation>
    <scope>IDENTIFICATION</scope>
</reference>
<proteinExistence type="inferred from homology"/>
<dbReference type="Ensembl" id="ENSSTUT00000036408.1">
    <property type="protein sequence ID" value="ENSSTUP00000034833.1"/>
    <property type="gene ID" value="ENSSTUG00000014882.1"/>
</dbReference>
<name>A0A673YJL1_SALTR</name>
<dbReference type="Proteomes" id="UP000472277">
    <property type="component" value="Chromosome 14"/>
</dbReference>
<reference evidence="3" key="1">
    <citation type="submission" date="2025-08" db="UniProtKB">
        <authorList>
            <consortium name="Ensembl"/>
        </authorList>
    </citation>
    <scope>IDENTIFICATION</scope>
</reference>
<dbReference type="InParanoid" id="A0A673YJL1"/>
<evidence type="ECO:0000256" key="2">
    <source>
        <dbReference type="SAM" id="MobiDB-lite"/>
    </source>
</evidence>
<dbReference type="PANTHER" id="PTHR15304:SF2">
    <property type="entry name" value="MYOD FAMILY INHIBITOR DOMAIN-CONTAINING PROTEIN 2"/>
    <property type="match status" value="1"/>
</dbReference>
<dbReference type="AlphaFoldDB" id="A0A673YJL1"/>
<feature type="region of interest" description="Disordered" evidence="2">
    <location>
        <begin position="43"/>
        <end position="116"/>
    </location>
</feature>
<dbReference type="Pfam" id="PF15316">
    <property type="entry name" value="MDFI"/>
    <property type="match status" value="1"/>
</dbReference>
<evidence type="ECO:0000256" key="1">
    <source>
        <dbReference type="ARBA" id="ARBA00025778"/>
    </source>
</evidence>
<feature type="compositionally biased region" description="Basic and acidic residues" evidence="2">
    <location>
        <begin position="90"/>
        <end position="111"/>
    </location>
</feature>
<dbReference type="OrthoDB" id="8767764at2759"/>
<protein>
    <submittedName>
        <fullName evidence="3">MyoD family inhibitor domain containing 2</fullName>
    </submittedName>
</protein>
<dbReference type="GO" id="GO:0010468">
    <property type="term" value="P:regulation of gene expression"/>
    <property type="evidence" value="ECO:0007669"/>
    <property type="project" value="UniProtKB-ARBA"/>
</dbReference>
<keyword evidence="4" id="KW-1185">Reference proteome</keyword>
<dbReference type="GeneTree" id="ENSGT00730000111641"/>
<dbReference type="KEGG" id="stru:115207552"/>
<evidence type="ECO:0000313" key="4">
    <source>
        <dbReference type="Proteomes" id="UP000472277"/>
    </source>
</evidence>
<dbReference type="InterPro" id="IPR026134">
    <property type="entry name" value="MDFI/MDFIC"/>
</dbReference>
<comment type="similarity">
    <text evidence="1">Belongs to the MDFI family.</text>
</comment>
<dbReference type="OMA" id="DMIHMLP"/>